<dbReference type="InterPro" id="IPR036034">
    <property type="entry name" value="PDZ_sf"/>
</dbReference>
<proteinExistence type="inferred from homology"/>
<evidence type="ECO:0000313" key="7">
    <source>
        <dbReference type="EMBL" id="ERI11803.1"/>
    </source>
</evidence>
<comment type="caution">
    <text evidence="7">The sequence shown here is derived from an EMBL/GenBank/DDBJ whole genome shotgun (WGS) entry which is preliminary data.</text>
</comment>
<feature type="transmembrane region" description="Helical" evidence="5">
    <location>
        <begin position="6"/>
        <end position="28"/>
    </location>
</feature>
<dbReference type="GO" id="GO:0004252">
    <property type="term" value="F:serine-type endopeptidase activity"/>
    <property type="evidence" value="ECO:0007669"/>
    <property type="project" value="InterPro"/>
</dbReference>
<keyword evidence="2 7" id="KW-0645">Protease</keyword>
<evidence type="ECO:0000256" key="3">
    <source>
        <dbReference type="ARBA" id="ARBA00022801"/>
    </source>
</evidence>
<dbReference type="InterPro" id="IPR001940">
    <property type="entry name" value="Peptidase_S1C"/>
</dbReference>
<dbReference type="InterPro" id="IPR051201">
    <property type="entry name" value="Chloro_Bact_Ser_Proteases"/>
</dbReference>
<keyword evidence="5" id="KW-0812">Transmembrane</keyword>
<dbReference type="STRING" id="649747.HMPREF0083_00096"/>
<evidence type="ECO:0000256" key="2">
    <source>
        <dbReference type="ARBA" id="ARBA00022670"/>
    </source>
</evidence>
<dbReference type="SUPFAM" id="SSF50494">
    <property type="entry name" value="Trypsin-like serine proteases"/>
    <property type="match status" value="1"/>
</dbReference>
<dbReference type="EMBL" id="AWSJ01000009">
    <property type="protein sequence ID" value="ERI11803.1"/>
    <property type="molecule type" value="Genomic_DNA"/>
</dbReference>
<dbReference type="InterPro" id="IPR009003">
    <property type="entry name" value="Peptidase_S1_PA"/>
</dbReference>
<dbReference type="eggNOG" id="COG0265">
    <property type="taxonomic scope" value="Bacteria"/>
</dbReference>
<organism evidence="7 8">
    <name type="scientific">Aneurinibacillus aneurinilyticus ATCC 12856</name>
    <dbReference type="NCBI Taxonomy" id="649747"/>
    <lineage>
        <taxon>Bacteria</taxon>
        <taxon>Bacillati</taxon>
        <taxon>Bacillota</taxon>
        <taxon>Bacilli</taxon>
        <taxon>Bacillales</taxon>
        <taxon>Paenibacillaceae</taxon>
        <taxon>Aneurinibacillus group</taxon>
        <taxon>Aneurinibacillus</taxon>
    </lineage>
</organism>
<reference evidence="7 8" key="1">
    <citation type="submission" date="2013-08" db="EMBL/GenBank/DDBJ databases">
        <authorList>
            <person name="Weinstock G."/>
            <person name="Sodergren E."/>
            <person name="Wylie T."/>
            <person name="Fulton L."/>
            <person name="Fulton R."/>
            <person name="Fronick C."/>
            <person name="O'Laughlin M."/>
            <person name="Godfrey J."/>
            <person name="Miner T."/>
            <person name="Herter B."/>
            <person name="Appelbaum E."/>
            <person name="Cordes M."/>
            <person name="Lek S."/>
            <person name="Wollam A."/>
            <person name="Pepin K.H."/>
            <person name="Palsikar V.B."/>
            <person name="Mitreva M."/>
            <person name="Wilson R.K."/>
        </authorList>
    </citation>
    <scope>NUCLEOTIDE SEQUENCE [LARGE SCALE GENOMIC DNA]</scope>
    <source>
        <strain evidence="7 8">ATCC 12856</strain>
    </source>
</reference>
<evidence type="ECO:0000256" key="5">
    <source>
        <dbReference type="SAM" id="Phobius"/>
    </source>
</evidence>
<dbReference type="PANTHER" id="PTHR43343:SF3">
    <property type="entry name" value="PROTEASE DO-LIKE 8, CHLOROPLASTIC"/>
    <property type="match status" value="1"/>
</dbReference>
<dbReference type="Proteomes" id="UP000016511">
    <property type="component" value="Unassembled WGS sequence"/>
</dbReference>
<dbReference type="PANTHER" id="PTHR43343">
    <property type="entry name" value="PEPTIDASE S12"/>
    <property type="match status" value="1"/>
</dbReference>
<dbReference type="SMART" id="SM00228">
    <property type="entry name" value="PDZ"/>
    <property type="match status" value="1"/>
</dbReference>
<dbReference type="Pfam" id="PF13180">
    <property type="entry name" value="PDZ_2"/>
    <property type="match status" value="1"/>
</dbReference>
<name>U1XB90_ANEAE</name>
<gene>
    <name evidence="7" type="ORF">HMPREF0083_00096</name>
</gene>
<dbReference type="InterPro" id="IPR043504">
    <property type="entry name" value="Peptidase_S1_PA_chymotrypsin"/>
</dbReference>
<keyword evidence="4" id="KW-0720">Serine protease</keyword>
<evidence type="ECO:0000256" key="1">
    <source>
        <dbReference type="ARBA" id="ARBA00010541"/>
    </source>
</evidence>
<dbReference type="InterPro" id="IPR001478">
    <property type="entry name" value="PDZ"/>
</dbReference>
<dbReference type="GO" id="GO:0006508">
    <property type="term" value="P:proteolysis"/>
    <property type="evidence" value="ECO:0007669"/>
    <property type="project" value="UniProtKB-KW"/>
</dbReference>
<protein>
    <submittedName>
        <fullName evidence="7">Serine protease do-like protein</fullName>
    </submittedName>
</protein>
<dbReference type="Gene3D" id="2.40.10.10">
    <property type="entry name" value="Trypsin-like serine proteases"/>
    <property type="match status" value="2"/>
</dbReference>
<dbReference type="GeneID" id="92841504"/>
<dbReference type="AlphaFoldDB" id="U1XB90"/>
<feature type="domain" description="PDZ" evidence="6">
    <location>
        <begin position="299"/>
        <end position="371"/>
    </location>
</feature>
<evidence type="ECO:0000313" key="8">
    <source>
        <dbReference type="Proteomes" id="UP000016511"/>
    </source>
</evidence>
<evidence type="ECO:0000259" key="6">
    <source>
        <dbReference type="SMART" id="SM00228"/>
    </source>
</evidence>
<dbReference type="Gene3D" id="2.30.42.10">
    <property type="match status" value="1"/>
</dbReference>
<keyword evidence="5" id="KW-1133">Transmembrane helix</keyword>
<keyword evidence="3" id="KW-0378">Hydrolase</keyword>
<dbReference type="HOGENOM" id="CLU_020120_0_2_9"/>
<sequence length="385" mass="42192">MKSENIINAFLFSIIGGVITAFVFLFCIKQGIIIPSNTEDNIKIVKDHEVSLPKSQNDFSTKVMAAVEKNSETVVGIVNIKKVKNLFTGKVDDVEQGVGSGIIFKKERDKIYVVTNNHVVENSGELEICLSNGKKVQATLKGKDTLTDLAVLEFTDSSINSIAAFGNSDDVKVGQLAIAIGNPLGIEFSKTVTQGIISAKKRNITVDTELGEWDINVIQTDAAINPGNSGGPLINEFGEVIGINSMKIVRNGVEGLGFAIPINDAIPIINELLKGRKVERPYIGIINPVDLKDIPDLYKKEIFNLPDDLEDGILINGITPYSLAEKYGLKKYDVITEINKSKVSTLADFKNYLYTKVKVGDEIELTIYRKNVFIKIKILLSKALD</sequence>
<comment type="similarity">
    <text evidence="1">Belongs to the peptidase S1C family.</text>
</comment>
<keyword evidence="5" id="KW-0472">Membrane</keyword>
<dbReference type="PATRIC" id="fig|649747.3.peg.83"/>
<dbReference type="SUPFAM" id="SSF50156">
    <property type="entry name" value="PDZ domain-like"/>
    <property type="match status" value="1"/>
</dbReference>
<keyword evidence="8" id="KW-1185">Reference proteome</keyword>
<dbReference type="RefSeq" id="WP_021624517.1">
    <property type="nucleotide sequence ID" value="NZ_KE952905.1"/>
</dbReference>
<accession>U1XB90</accession>
<evidence type="ECO:0000256" key="4">
    <source>
        <dbReference type="ARBA" id="ARBA00022825"/>
    </source>
</evidence>
<dbReference type="PRINTS" id="PR00834">
    <property type="entry name" value="PROTEASES2C"/>
</dbReference>
<dbReference type="Pfam" id="PF13365">
    <property type="entry name" value="Trypsin_2"/>
    <property type="match status" value="1"/>
</dbReference>